<dbReference type="GO" id="GO:0000287">
    <property type="term" value="F:magnesium ion binding"/>
    <property type="evidence" value="ECO:0007669"/>
    <property type="project" value="InterPro"/>
</dbReference>
<dbReference type="PANTHER" id="PTHR45745">
    <property type="entry name" value="PHOSPHOMANNOMUTASE 45A"/>
    <property type="match status" value="1"/>
</dbReference>
<feature type="domain" description="Alpha-D-phosphohexomutase alpha/beta/alpha" evidence="10">
    <location>
        <begin position="273"/>
        <end position="376"/>
    </location>
</feature>
<evidence type="ECO:0000256" key="2">
    <source>
        <dbReference type="ARBA" id="ARBA00010231"/>
    </source>
</evidence>
<dbReference type="InterPro" id="IPR005846">
    <property type="entry name" value="A-D-PHexomutase_a/b/a-III"/>
</dbReference>
<evidence type="ECO:0000313" key="13">
    <source>
        <dbReference type="Proteomes" id="UP000012073"/>
    </source>
</evidence>
<dbReference type="Pfam" id="PF02878">
    <property type="entry name" value="PGM_PMM_I"/>
    <property type="match status" value="1"/>
</dbReference>
<dbReference type="PANTHER" id="PTHR45745:SF1">
    <property type="entry name" value="PHOSPHOGLUCOMUTASE 2B-RELATED"/>
    <property type="match status" value="1"/>
</dbReference>
<dbReference type="CDD" id="cd05799">
    <property type="entry name" value="PGM2"/>
    <property type="match status" value="1"/>
</dbReference>
<dbReference type="InterPro" id="IPR005845">
    <property type="entry name" value="A-D-PHexomutase_a/b/a-II"/>
</dbReference>
<evidence type="ECO:0000256" key="3">
    <source>
        <dbReference type="ARBA" id="ARBA00022553"/>
    </source>
</evidence>
<dbReference type="AlphaFoldDB" id="R7QI35"/>
<keyword evidence="8" id="KW-0812">Transmembrane</keyword>
<dbReference type="InterPro" id="IPR016066">
    <property type="entry name" value="A-D-PHexomutase_CS"/>
</dbReference>
<feature type="transmembrane region" description="Helical" evidence="8">
    <location>
        <begin position="28"/>
        <end position="47"/>
    </location>
</feature>
<dbReference type="STRING" id="2769.R7QI35"/>
<keyword evidence="6" id="KW-0413">Isomerase</keyword>
<name>R7QI35_CHOCR</name>
<gene>
    <name evidence="12" type="ORF">CHC_T00005896001</name>
</gene>
<feature type="region of interest" description="Disordered" evidence="7">
    <location>
        <begin position="562"/>
        <end position="581"/>
    </location>
</feature>
<evidence type="ECO:0000259" key="11">
    <source>
        <dbReference type="Pfam" id="PF02880"/>
    </source>
</evidence>
<dbReference type="InterPro" id="IPR016055">
    <property type="entry name" value="A-D-PHexomutase_a/b/a-I/II/III"/>
</dbReference>
<dbReference type="PhylomeDB" id="R7QI35"/>
<dbReference type="GO" id="GO:0008973">
    <property type="term" value="F:phosphopentomutase activity"/>
    <property type="evidence" value="ECO:0007669"/>
    <property type="project" value="TreeGrafter"/>
</dbReference>
<evidence type="ECO:0000256" key="4">
    <source>
        <dbReference type="ARBA" id="ARBA00022723"/>
    </source>
</evidence>
<dbReference type="OrthoDB" id="8300170at2759"/>
<dbReference type="Proteomes" id="UP000012073">
    <property type="component" value="Unassembled WGS sequence"/>
</dbReference>
<dbReference type="SUPFAM" id="SSF53738">
    <property type="entry name" value="Phosphoglucomutase, first 3 domains"/>
    <property type="match status" value="3"/>
</dbReference>
<evidence type="ECO:0008006" key="14">
    <source>
        <dbReference type="Google" id="ProtNLM"/>
    </source>
</evidence>
<dbReference type="GO" id="GO:0005634">
    <property type="term" value="C:nucleus"/>
    <property type="evidence" value="ECO:0007669"/>
    <property type="project" value="TreeGrafter"/>
</dbReference>
<dbReference type="GO" id="GO:0005975">
    <property type="term" value="P:carbohydrate metabolic process"/>
    <property type="evidence" value="ECO:0007669"/>
    <property type="project" value="InterPro"/>
</dbReference>
<feature type="domain" description="Alpha-D-phosphohexomutase alpha/beta/alpha" evidence="9">
    <location>
        <begin position="108"/>
        <end position="244"/>
    </location>
</feature>
<keyword evidence="4" id="KW-0479">Metal-binding</keyword>
<evidence type="ECO:0000256" key="1">
    <source>
        <dbReference type="ARBA" id="ARBA00001946"/>
    </source>
</evidence>
<evidence type="ECO:0000256" key="7">
    <source>
        <dbReference type="SAM" id="MobiDB-lite"/>
    </source>
</evidence>
<dbReference type="GeneID" id="17325327"/>
<evidence type="ECO:0000256" key="8">
    <source>
        <dbReference type="SAM" id="Phobius"/>
    </source>
</evidence>
<keyword evidence="8" id="KW-1133">Transmembrane helix</keyword>
<dbReference type="Gene3D" id="3.40.120.10">
    <property type="entry name" value="Alpha-D-Glucose-1,6-Bisphosphate, subunit A, domain 3"/>
    <property type="match status" value="3"/>
</dbReference>
<proteinExistence type="inferred from homology"/>
<comment type="cofactor">
    <cofactor evidence="1">
        <name>Mg(2+)</name>
        <dbReference type="ChEBI" id="CHEBI:18420"/>
    </cofactor>
</comment>
<feature type="domain" description="Alpha-D-phosphohexomutase alpha/beta/alpha" evidence="11">
    <location>
        <begin position="390"/>
        <end position="512"/>
    </location>
</feature>
<keyword evidence="5" id="KW-0460">Magnesium</keyword>
<dbReference type="InterPro" id="IPR005844">
    <property type="entry name" value="A-D-PHexomutase_a/b/a-I"/>
</dbReference>
<dbReference type="Pfam" id="PF02880">
    <property type="entry name" value="PGM_PMM_III"/>
    <property type="match status" value="1"/>
</dbReference>
<dbReference type="GO" id="GO:0006166">
    <property type="term" value="P:purine ribonucleoside salvage"/>
    <property type="evidence" value="ECO:0007669"/>
    <property type="project" value="TreeGrafter"/>
</dbReference>
<keyword evidence="3" id="KW-0597">Phosphoprotein</keyword>
<accession>R7QI35</accession>
<evidence type="ECO:0000259" key="9">
    <source>
        <dbReference type="Pfam" id="PF02878"/>
    </source>
</evidence>
<dbReference type="EMBL" id="HG001865">
    <property type="protein sequence ID" value="CDF37739.1"/>
    <property type="molecule type" value="Genomic_DNA"/>
</dbReference>
<protein>
    <recommendedName>
        <fullName evidence="14">Phosphoglucomutase</fullName>
    </recommendedName>
</protein>
<dbReference type="PROSITE" id="PS00710">
    <property type="entry name" value="PGM_PMM"/>
    <property type="match status" value="1"/>
</dbReference>
<dbReference type="Gramene" id="CDF37739">
    <property type="protein sequence ID" value="CDF37739"/>
    <property type="gene ID" value="CHC_T00005896001"/>
</dbReference>
<sequence length="657" mass="71817">MSASEEPSLLDECLSKDASKDSEESSPLIAVLSFGAFVGISAAFLYFRDQWKRQEPTPPSTSAPSTPTAISAMARLWLAQDPDPKTCAELRTELHNMLAVALDAANRLRFGTAGVRAKVGLGYDRLNVLNVIGVAQGVLAVLRKKRALEKGIVIGYDARYDSERFAIAIATVFDDCDIPVWLFSRPVPTPFVAYAILKLDCNAAFCVTASHNPPKDNGVKVFWGDGIQIRPAEAKLIEDAIRENACPWKTYSSFERSTLSDRVLDPMSQIERPYYRTITSALRRRTDEENGKTNPVVYTACHGVGHKYINEMFEAFGLPRVIPCEAQCEPDPAFPTLPFPNPEETGALDLATATARKCGARVIIANDPDADRLGAAELQHERAEVRVFTGNEIAILLADYLSKGLEGGDMQNYAVVASTVSSKICTSMARKRGFEFHEALTGFKWLNKKALDLETEGKTVLLCYEEALGFNVTQNIVRDKDGISAAAVFAEMAGVIHDSGSTLTQRLEELMDECGVHLSKNGYYKTTSTSATTTEVFDKARARGFPRDLGGAVVKTVRDLTKGTDTGEEDGKARLPSDPSSQFVTLRCSRDSDLSSSDAPLVIHLRGSGTEPKIKYYTELRCTREESENGSGKAFLENSVQAAIDQFLRPQENGLSG</sequence>
<evidence type="ECO:0000256" key="5">
    <source>
        <dbReference type="ARBA" id="ARBA00022842"/>
    </source>
</evidence>
<evidence type="ECO:0000259" key="10">
    <source>
        <dbReference type="Pfam" id="PF02879"/>
    </source>
</evidence>
<evidence type="ECO:0000256" key="6">
    <source>
        <dbReference type="ARBA" id="ARBA00023235"/>
    </source>
</evidence>
<keyword evidence="13" id="KW-1185">Reference proteome</keyword>
<dbReference type="RefSeq" id="XP_005717610.1">
    <property type="nucleotide sequence ID" value="XM_005717553.1"/>
</dbReference>
<keyword evidence="8" id="KW-0472">Membrane</keyword>
<comment type="similarity">
    <text evidence="2">Belongs to the phosphohexose mutase family.</text>
</comment>
<reference evidence="13" key="1">
    <citation type="journal article" date="2013" name="Proc. Natl. Acad. Sci. U.S.A.">
        <title>Genome structure and metabolic features in the red seaweed Chondrus crispus shed light on evolution of the Archaeplastida.</title>
        <authorList>
            <person name="Collen J."/>
            <person name="Porcel B."/>
            <person name="Carre W."/>
            <person name="Ball S.G."/>
            <person name="Chaparro C."/>
            <person name="Tonon T."/>
            <person name="Barbeyron T."/>
            <person name="Michel G."/>
            <person name="Noel B."/>
            <person name="Valentin K."/>
            <person name="Elias M."/>
            <person name="Artiguenave F."/>
            <person name="Arun A."/>
            <person name="Aury J.M."/>
            <person name="Barbosa-Neto J.F."/>
            <person name="Bothwell J.H."/>
            <person name="Bouget F.Y."/>
            <person name="Brillet L."/>
            <person name="Cabello-Hurtado F."/>
            <person name="Capella-Gutierrez S."/>
            <person name="Charrier B."/>
            <person name="Cladiere L."/>
            <person name="Cock J.M."/>
            <person name="Coelho S.M."/>
            <person name="Colleoni C."/>
            <person name="Czjzek M."/>
            <person name="Da Silva C."/>
            <person name="Delage L."/>
            <person name="Denoeud F."/>
            <person name="Deschamps P."/>
            <person name="Dittami S.M."/>
            <person name="Gabaldon T."/>
            <person name="Gachon C.M."/>
            <person name="Groisillier A."/>
            <person name="Herve C."/>
            <person name="Jabbari K."/>
            <person name="Katinka M."/>
            <person name="Kloareg B."/>
            <person name="Kowalczyk N."/>
            <person name="Labadie K."/>
            <person name="Leblanc C."/>
            <person name="Lopez P.J."/>
            <person name="McLachlan D.H."/>
            <person name="Meslet-Cladiere L."/>
            <person name="Moustafa A."/>
            <person name="Nehr Z."/>
            <person name="Nyvall Collen P."/>
            <person name="Panaud O."/>
            <person name="Partensky F."/>
            <person name="Poulain J."/>
            <person name="Rensing S.A."/>
            <person name="Rousvoal S."/>
            <person name="Samson G."/>
            <person name="Symeonidi A."/>
            <person name="Weissenbach J."/>
            <person name="Zambounis A."/>
            <person name="Wincker P."/>
            <person name="Boyen C."/>
        </authorList>
    </citation>
    <scope>NUCLEOTIDE SEQUENCE [LARGE SCALE GENOMIC DNA]</scope>
    <source>
        <strain evidence="13">cv. Stackhouse</strain>
    </source>
</reference>
<dbReference type="Pfam" id="PF02879">
    <property type="entry name" value="PGM_PMM_II"/>
    <property type="match status" value="1"/>
</dbReference>
<dbReference type="KEGG" id="ccp:CHC_T00005896001"/>
<evidence type="ECO:0000313" key="12">
    <source>
        <dbReference type="EMBL" id="CDF37739.1"/>
    </source>
</evidence>
<dbReference type="OMA" id="GYCVDPE"/>
<organism evidence="12 13">
    <name type="scientific">Chondrus crispus</name>
    <name type="common">Carrageen Irish moss</name>
    <name type="synonym">Polymorpha crispa</name>
    <dbReference type="NCBI Taxonomy" id="2769"/>
    <lineage>
        <taxon>Eukaryota</taxon>
        <taxon>Rhodophyta</taxon>
        <taxon>Florideophyceae</taxon>
        <taxon>Rhodymeniophycidae</taxon>
        <taxon>Gigartinales</taxon>
        <taxon>Gigartinaceae</taxon>
        <taxon>Chondrus</taxon>
    </lineage>
</organism>